<keyword evidence="2" id="KW-1185">Reference proteome</keyword>
<organism evidence="1 2">
    <name type="scientific">Deinococcus carri</name>
    <dbReference type="NCBI Taxonomy" id="1211323"/>
    <lineage>
        <taxon>Bacteria</taxon>
        <taxon>Thermotogati</taxon>
        <taxon>Deinococcota</taxon>
        <taxon>Deinococci</taxon>
        <taxon>Deinococcales</taxon>
        <taxon>Deinococcaceae</taxon>
        <taxon>Deinococcus</taxon>
    </lineage>
</organism>
<evidence type="ECO:0000313" key="2">
    <source>
        <dbReference type="Proteomes" id="UP001401887"/>
    </source>
</evidence>
<dbReference type="Proteomes" id="UP001401887">
    <property type="component" value="Unassembled WGS sequence"/>
</dbReference>
<reference evidence="1 2" key="1">
    <citation type="submission" date="2024-02" db="EMBL/GenBank/DDBJ databases">
        <title>Deinococcus carri NBRC 110142.</title>
        <authorList>
            <person name="Ichikawa N."/>
            <person name="Katano-Makiyama Y."/>
            <person name="Hidaka K."/>
        </authorList>
    </citation>
    <scope>NUCLEOTIDE SEQUENCE [LARGE SCALE GENOMIC DNA]</scope>
    <source>
        <strain evidence="1 2">NBRC 110142</strain>
    </source>
</reference>
<dbReference type="EMBL" id="BAABRP010000002">
    <property type="protein sequence ID" value="GAA5512518.1"/>
    <property type="molecule type" value="Genomic_DNA"/>
</dbReference>
<protein>
    <submittedName>
        <fullName evidence="1">Uncharacterized protein</fullName>
    </submittedName>
</protein>
<name>A0ABP9W577_9DEIO</name>
<gene>
    <name evidence="1" type="ORF">Dcar01_01232</name>
</gene>
<accession>A0ABP9W577</accession>
<proteinExistence type="predicted"/>
<sequence>MQIEQGRTRADITPCRGSLLVVIERAPHPGSGRFVQQVMRRPWLTAPVHEEVVRRVVQASEVERLLSQEGLRLSRAEREVLARLGGRD</sequence>
<dbReference type="RefSeq" id="WP_345462504.1">
    <property type="nucleotide sequence ID" value="NZ_BAABRP010000002.1"/>
</dbReference>
<evidence type="ECO:0000313" key="1">
    <source>
        <dbReference type="EMBL" id="GAA5512518.1"/>
    </source>
</evidence>
<comment type="caution">
    <text evidence="1">The sequence shown here is derived from an EMBL/GenBank/DDBJ whole genome shotgun (WGS) entry which is preliminary data.</text>
</comment>